<dbReference type="InParanoid" id="A0A2I2YCT3"/>
<dbReference type="Proteomes" id="UP000001519">
    <property type="component" value="Chromosome 6"/>
</dbReference>
<protein>
    <submittedName>
        <fullName evidence="1">Uncharacterized protein</fullName>
    </submittedName>
</protein>
<dbReference type="Ensembl" id="ENSGGOT00000045996.1">
    <property type="protein sequence ID" value="ENSGGOP00000032717.1"/>
    <property type="gene ID" value="ENSGGOG00000043058.1"/>
</dbReference>
<reference evidence="1" key="3">
    <citation type="submission" date="2025-08" db="UniProtKB">
        <authorList>
            <consortium name="Ensembl"/>
        </authorList>
    </citation>
    <scope>IDENTIFICATION</scope>
</reference>
<reference evidence="1 2" key="2">
    <citation type="journal article" date="2012" name="Nature">
        <title>Insights into hominid evolution from the gorilla genome sequence.</title>
        <authorList>
            <person name="Scally A."/>
            <person name="Dutheil J.Y."/>
            <person name="Hillier L.W."/>
            <person name="Jordan G.E."/>
            <person name="Goodhead I."/>
            <person name="Herrero J."/>
            <person name="Hobolth A."/>
            <person name="Lappalainen T."/>
            <person name="Mailund T."/>
            <person name="Marques-Bonet T."/>
            <person name="McCarthy S."/>
            <person name="Montgomery S.H."/>
            <person name="Schwalie P.C."/>
            <person name="Tang Y.A."/>
            <person name="Ward M.C."/>
            <person name="Xue Y."/>
            <person name="Yngvadottir B."/>
            <person name="Alkan C."/>
            <person name="Andersen L.N."/>
            <person name="Ayub Q."/>
            <person name="Ball E.V."/>
            <person name="Beal K."/>
            <person name="Bradley B.J."/>
            <person name="Chen Y."/>
            <person name="Clee C.M."/>
            <person name="Fitzgerald S."/>
            <person name="Graves T.A."/>
            <person name="Gu Y."/>
            <person name="Heath P."/>
            <person name="Heger A."/>
            <person name="Karakoc E."/>
            <person name="Kolb-Kokocinski A."/>
            <person name="Laird G.K."/>
            <person name="Lunter G."/>
            <person name="Meader S."/>
            <person name="Mort M."/>
            <person name="Mullikin J.C."/>
            <person name="Munch K."/>
            <person name="O'Connor T.D."/>
            <person name="Phillips A.D."/>
            <person name="Prado-Martinez J."/>
            <person name="Rogers A.S."/>
            <person name="Sajjadian S."/>
            <person name="Schmidt D."/>
            <person name="Shaw K."/>
            <person name="Simpson J.T."/>
            <person name="Stenson P.D."/>
            <person name="Turner D.J."/>
            <person name="Vigilant L."/>
            <person name="Vilella A.J."/>
            <person name="Whitener W."/>
            <person name="Zhu B."/>
            <person name="Cooper D.N."/>
            <person name="de Jong P."/>
            <person name="Dermitzakis E.T."/>
            <person name="Eichler E.E."/>
            <person name="Flicek P."/>
            <person name="Goldman N."/>
            <person name="Mundy N.I."/>
            <person name="Ning Z."/>
            <person name="Odom D.T."/>
            <person name="Ponting C.P."/>
            <person name="Quail M.A."/>
            <person name="Ryder O.A."/>
            <person name="Searle S.M."/>
            <person name="Warren W.C."/>
            <person name="Wilson R.K."/>
            <person name="Schierup M.H."/>
            <person name="Rogers J."/>
            <person name="Tyler-Smith C."/>
            <person name="Durbin R."/>
        </authorList>
    </citation>
    <scope>NUCLEOTIDE SEQUENCE [LARGE SCALE GENOMIC DNA]</scope>
</reference>
<name>A0A2I2YCT3_GORGO</name>
<dbReference type="GeneTree" id="ENSGT00970000193687"/>
<reference evidence="2" key="1">
    <citation type="submission" date="2011-05" db="EMBL/GenBank/DDBJ databases">
        <title>Insights into the evolution of the great apes provided by the gorilla genome.</title>
        <authorList>
            <person name="Scally A."/>
        </authorList>
    </citation>
    <scope>NUCLEOTIDE SEQUENCE [LARGE SCALE GENOMIC DNA]</scope>
</reference>
<evidence type="ECO:0000313" key="1">
    <source>
        <dbReference type="Ensembl" id="ENSGGOP00000032717.1"/>
    </source>
</evidence>
<reference evidence="1" key="4">
    <citation type="submission" date="2025-09" db="UniProtKB">
        <authorList>
            <consortium name="Ensembl"/>
        </authorList>
    </citation>
    <scope>IDENTIFICATION</scope>
</reference>
<dbReference type="EMBL" id="CABD030043957">
    <property type="status" value="NOT_ANNOTATED_CDS"/>
    <property type="molecule type" value="Genomic_DNA"/>
</dbReference>
<sequence>FVLQEKTLDLLHHSLDIRELLWISSVWKAFCASSVLLNISKFILDKSLIYIREYSKASKCCDSLIKHQRICTGEKPCWSEEDSKRFIMVQLWSPTRESTLESSTIMNVVCEGRPLFGS</sequence>
<accession>A0A2I2YCT3</accession>
<dbReference type="Bgee" id="ENSGGOG00000043058">
    <property type="expression patterns" value="Expressed in cerebellum and 6 other cell types or tissues"/>
</dbReference>
<evidence type="ECO:0000313" key="2">
    <source>
        <dbReference type="Proteomes" id="UP000001519"/>
    </source>
</evidence>
<dbReference type="AlphaFoldDB" id="A0A2I2YCT3"/>
<proteinExistence type="predicted"/>
<keyword evidence="2" id="KW-1185">Reference proteome</keyword>
<dbReference type="OMA" id="MNIVCEG"/>
<organism evidence="1 2">
    <name type="scientific">Gorilla gorilla gorilla</name>
    <name type="common">Western lowland gorilla</name>
    <dbReference type="NCBI Taxonomy" id="9595"/>
    <lineage>
        <taxon>Eukaryota</taxon>
        <taxon>Metazoa</taxon>
        <taxon>Chordata</taxon>
        <taxon>Craniata</taxon>
        <taxon>Vertebrata</taxon>
        <taxon>Euteleostomi</taxon>
        <taxon>Mammalia</taxon>
        <taxon>Eutheria</taxon>
        <taxon>Euarchontoglires</taxon>
        <taxon>Primates</taxon>
        <taxon>Haplorrhini</taxon>
        <taxon>Catarrhini</taxon>
        <taxon>Hominidae</taxon>
        <taxon>Gorilla</taxon>
    </lineage>
</organism>